<evidence type="ECO:0000313" key="1">
    <source>
        <dbReference type="EMBL" id="CAB4121867.1"/>
    </source>
</evidence>
<accession>A0A6J5KLS1</accession>
<sequence>MNERIKELAEQAGLDPEVFHDNQLRLDDFAELVRQDERDKCAQDYLKDCADAVEAARKDERYSCHQDYQSIIFDAVKSEREACAKLCEGCMNQADPLIPVSTYQSGAFTIAEFLATAIRQRGEK</sequence>
<proteinExistence type="predicted"/>
<name>A0A6J5KLS1_9CAUD</name>
<protein>
    <submittedName>
        <fullName evidence="1">Uncharacterized protein</fullName>
    </submittedName>
</protein>
<gene>
    <name evidence="1" type="ORF">UFOVP20_18</name>
</gene>
<dbReference type="EMBL" id="LR796156">
    <property type="protein sequence ID" value="CAB4121867.1"/>
    <property type="molecule type" value="Genomic_DNA"/>
</dbReference>
<reference evidence="1" key="1">
    <citation type="submission" date="2020-04" db="EMBL/GenBank/DDBJ databases">
        <authorList>
            <person name="Chiriac C."/>
            <person name="Salcher M."/>
            <person name="Ghai R."/>
            <person name="Kavagutti S V."/>
        </authorList>
    </citation>
    <scope>NUCLEOTIDE SEQUENCE</scope>
</reference>
<organism evidence="1">
    <name type="scientific">uncultured Caudovirales phage</name>
    <dbReference type="NCBI Taxonomy" id="2100421"/>
    <lineage>
        <taxon>Viruses</taxon>
        <taxon>Duplodnaviria</taxon>
        <taxon>Heunggongvirae</taxon>
        <taxon>Uroviricota</taxon>
        <taxon>Caudoviricetes</taxon>
        <taxon>Peduoviridae</taxon>
        <taxon>Maltschvirus</taxon>
        <taxon>Maltschvirus maltsch</taxon>
    </lineage>
</organism>